<sequence>MSPLRTCPPWGDDHCVRRGERREWSFRCALRSVSRGRIRISACVRLPLVTVDGEGHETLSSPTVQISPGKWKHRKRRNVNTPPQFQLPNYQVSVPENEPAGTRVITLKATDPDDGEAGRIEYGMEALFDSRSNDLFNINPQTGAITTVQPLDREVKDTHVFKVMVTDNGTPQRSATSYLTVTVSDTNDHGPVFEQTEYRVSIRENVEVGFEVMTVRATDGDAPSNANMIYKIVNGDGVNAGFEIDPRNGLVRIRERPDREMMSQYQLIVEANDQGKDLGPRSATATVNISVEDENDNYPQFSEKRYVVQVPENVAVNTKVIQVEATDKDEGNNAKVHYSIISGNVKGQFYIHSPTGIIDVINPLDYEMIREYNLRIKAQDGGRPPLINGTGMVVIQVVDVNDNAPMFVSTPFQATVLENVAIGYSVIHIQAIDADSGDNARLEYHLTDTSPGFPFTVNNSTGWITVAAELDRETTEFYTFGVEARDCGISVMSSSATVSITILDVNDNIPTFTEKVYSLKINEDAVVGTSVLTVTAVDRDVNSVVTYQISSGNTRNRFAITSQSGGGLITLALPLDYKQERQYVLTVTASDGTRYDTTQVFMNVTDANTHRPVFQSTNYQVMISEDRPVGTTVVIISATDEDTGENARITYIMEDNVPQFKIDPDTGAITTQMEVDYEDLASYTLAIVARDNGIPQKFDTTYVEIIVLDANDNTPQFLRDMYQGTVFEDAPVYTSVLQISASDRDAGSNGRLSYTFQGGDDGDGDFFIEPYSGIIRTARKLDRENVPVYTLKAFAVDKGIPPLKAAVDIQVSVLDINDNAPVFEKDELFILVEENSPVGSIVARISATDPDEGTNAQIMYQIVEGNIPEVFQLDIFNGDLMALTDLDYESRTEYVIVVQATSAPLVSRATVHIRLVDVNDNDPVLQNFEIIFNNYVTNKSNSFPSGIIGKVPAHDPDVSDKLHYSLESGNELNLLVLNADTGELKLSRDLDNNRALEAPMTVSVSDGVHRVTALCTLRVTIITDDMLTNSITVRLENMSQERFLSPLLSLFLDGVAAVLSTSRQAVFVFNIQNDTDVRGAILNVTFSALQPGGSPGRYFPSEELQEQIYLNRTLLRLISSQQVLPFDDNICLREPCENYMKCVSVLKFDSSPPFISSNTVLFRPIHPINGLRCRCPAGFTGDYCETEIDLCYSGPCRNNGKCRSREGGYTCECPEDFTGEHCEVNARSGRCVPGVCKNGGKCVDLLVGGFMCQCPPGEYEKPYCEMTTRSFPGQSFITFRGLRQRFHFTVSFMFATRERNALLLYNGRFNEKHDFIALEIIEEQIQLTFSAGESKTVVHPFVPGGVSDGQWHSVQLHYYNKDSMNLLGSSGRLGVPLYTAWLELTHKEPNIGHLGVPHGPSGEKVAVVAVDDCDIAMAVRFGNQIGNYSCAAQGTQTGQKKSLDLTGPLLLGGVPNLPEDFPVRNRDFVGCMRNLSIDSKPTDMASFIANNGTTAGCPAKKNFCTRDVCQNGGVCVNRWDTYSCDCPLGYGGQNCDQVMPSPQHFDGQALVSWSDPDVTIAVPWYMGLMFRTRQAAGTLMQANAGYSSTVNLLISGEYLRFEVFLDSRRVAVLGFPQVRVNDGEWHHVLVELKSFKDSKDIKYLALVSLDYGMFQGSVEIGNELPGLKLSSLYLGGLPGDGNHVHDGFTGCIQGVRMGETSNNVANVNMLQGLKIRVEEGCDLADPCDSNICPENSHCSDDWSAHTCVCDPGYFGRECVDACHLNPCEHVSNCVRKPSSSHGYTCECGHNYYGQYCENKVEKPCPRGWWGNPMCGPCNCDAAKGFNPDCNKTSGECRCKDNYYRLPEEDTCYPCECFALGAQSRTCDPHTGQCPCKAGVIGRQCNRCDNPFAEVAVTGCEVVYEGCPKAFDQGIWWPKTKFGRPAAMNCPKGSVGTAIRHCNDEKGWLPPELFNCTTVCFSQLNKMNEEMHRNLTRMDGERSKAIVRLLNNATNQTGSYYGNDVKTAFQLLTRVLQFESQQTGFDLAAARDAEFNENLVRAGSAILDPGTKDHWEQIQRTDGGTAHLLRHFEDYANTLAQNMRKTYLKPFTIVTENMIIVLDYLDSSAPEPTSFPRFHEILEFYPKELTSSVHFPQFNTRAQIPNKVDPNPSGEPPQTQAPKKEDHTMSNKRRRHAESAPPLVAVVTVFRSLGQLLPERYDPDRRSLRLPNRPVINTPIVSTVVYSEAQPLSLPLDPPITLEYTLLETEERTKPVCVFWNHSIAIGGTGGWSSKGCELVNRNTTHISCQCNHMTSFAVLMDISKREHGDVLPLKIVTYTTVSASLLALLLTFILLALLRKLHSNLHSIHRNLVAALFFSELVFLIGINQTDNPFVCTVIAILLHYFYMCTFAWMFVEGLHIYRMLTEVRNINHGHMRFYYAMGWGIPAIITGLAVGLDPQGYGNPDFCWLSVHDTLIWSFAGPISVVVLVNIVIFILAAKASCGRRQRSFEKSGAISALRMAFLLLLLISATWLLGLMAVNSDVMTFHYLFAIFSCLQGIFIFFFHVIFNKEVRKNLKNVFTGKKALADESSTTRATLLTRSLNCNNTYTDDGALYRSAIGESNVSLSTVRGEKPSVSSGTAKAGHSNLDGSLFHSNGTKEGEDSDSDSELSVDEHSSSFASSQSSDSDDEDMDIKPKWNNERQPQHSTPKKPGPTSKVDAVSNHVKPYWPTEATTASDSEDPGGAERLRVETKVNVELHRENRPNHIGETNQDVETPTRENGPLSIPSNGPSNGPPNLSNSNQHLEPKKGILKNKITYLPPLADKNMKNRLREKLSDYHTHHPPIIPPSKTPSVASNDGVRPVTVGNSLIKPLIAPRPQHPVRENGGVAMKTVTQNGGNESDSEKTKISLPL</sequence>
<reference evidence="1" key="1">
    <citation type="submission" date="2021-05" db="EMBL/GenBank/DDBJ databases">
        <authorList>
            <person name="Pan Q."/>
            <person name="Jouanno E."/>
            <person name="Zahm M."/>
            <person name="Klopp C."/>
            <person name="Cabau C."/>
            <person name="Louis A."/>
            <person name="Berthelot C."/>
            <person name="Parey E."/>
            <person name="Roest Crollius H."/>
            <person name="Montfort J."/>
            <person name="Robinson-Rechavi M."/>
            <person name="Bouchez O."/>
            <person name="Lampietro C."/>
            <person name="Lopez Roques C."/>
            <person name="Donnadieu C."/>
            <person name="Postlethwait J."/>
            <person name="Bobe J."/>
            <person name="Dillon D."/>
            <person name="Chandos A."/>
            <person name="von Hippel F."/>
            <person name="Guiguen Y."/>
        </authorList>
    </citation>
    <scope>NUCLEOTIDE SEQUENCE</scope>
    <source>
        <strain evidence="1">YG-Jan2019</strain>
    </source>
</reference>
<dbReference type="EMBL" id="CM055736">
    <property type="protein sequence ID" value="KAJ8006883.1"/>
    <property type="molecule type" value="Genomic_DNA"/>
</dbReference>
<dbReference type="Proteomes" id="UP001157502">
    <property type="component" value="Chromosome 9"/>
</dbReference>
<organism evidence="1 2">
    <name type="scientific">Dallia pectoralis</name>
    <name type="common">Alaska blackfish</name>
    <dbReference type="NCBI Taxonomy" id="75939"/>
    <lineage>
        <taxon>Eukaryota</taxon>
        <taxon>Metazoa</taxon>
        <taxon>Chordata</taxon>
        <taxon>Craniata</taxon>
        <taxon>Vertebrata</taxon>
        <taxon>Euteleostomi</taxon>
        <taxon>Actinopterygii</taxon>
        <taxon>Neopterygii</taxon>
        <taxon>Teleostei</taxon>
        <taxon>Protacanthopterygii</taxon>
        <taxon>Esociformes</taxon>
        <taxon>Umbridae</taxon>
        <taxon>Dallia</taxon>
    </lineage>
</organism>
<accession>A0ACC2GT17</accession>
<keyword evidence="2" id="KW-1185">Reference proteome</keyword>
<proteinExistence type="predicted"/>
<evidence type="ECO:0000313" key="2">
    <source>
        <dbReference type="Proteomes" id="UP001157502"/>
    </source>
</evidence>
<protein>
    <submittedName>
        <fullName evidence="1">Uncharacterized protein</fullName>
    </submittedName>
</protein>
<name>A0ACC2GT17_DALPE</name>
<gene>
    <name evidence="1" type="ORF">DPEC_G00111840</name>
</gene>
<comment type="caution">
    <text evidence="1">The sequence shown here is derived from an EMBL/GenBank/DDBJ whole genome shotgun (WGS) entry which is preliminary data.</text>
</comment>
<evidence type="ECO:0000313" key="1">
    <source>
        <dbReference type="EMBL" id="KAJ8006883.1"/>
    </source>
</evidence>